<dbReference type="PANTHER" id="PTHR43685">
    <property type="entry name" value="GLYCOSYLTRANSFERASE"/>
    <property type="match status" value="1"/>
</dbReference>
<keyword evidence="1 4" id="KW-0808">Transferase</keyword>
<proteinExistence type="predicted"/>
<dbReference type="InterPro" id="IPR001173">
    <property type="entry name" value="Glyco_trans_2-like"/>
</dbReference>
<dbReference type="EMBL" id="CP010978">
    <property type="protein sequence ID" value="AJQ26617.1"/>
    <property type="molecule type" value="Genomic_DNA"/>
</dbReference>
<name>I9DGF9_9FIRM</name>
<reference evidence="4 5" key="1">
    <citation type="journal article" date="2015" name="Genome Announc.">
        <title>Complete Genome Sequence of Pelosinus fermentans JBW45, a Member of a Remarkably Competitive Group of Negativicutes in the Firmicutes Phylum.</title>
        <authorList>
            <person name="De Leon K.B."/>
            <person name="Utturkar S.M."/>
            <person name="Camilleri L.B."/>
            <person name="Elias D.A."/>
            <person name="Arkin A.P."/>
            <person name="Fields M.W."/>
            <person name="Brown S.D."/>
            <person name="Wall J.D."/>
        </authorList>
    </citation>
    <scope>NUCLEOTIDE SEQUENCE [LARGE SCALE GENOMIC DNA]</scope>
    <source>
        <strain evidence="4 5">JBW45</strain>
    </source>
</reference>
<accession>I9DGF9</accession>
<dbReference type="InterPro" id="IPR050834">
    <property type="entry name" value="Glycosyltransf_2"/>
</dbReference>
<evidence type="ECO:0000313" key="5">
    <source>
        <dbReference type="Proteomes" id="UP000005361"/>
    </source>
</evidence>
<gene>
    <name evidence="4" type="ORF">JBW_01265</name>
</gene>
<dbReference type="Pfam" id="PF02709">
    <property type="entry name" value="Glyco_transf_7C"/>
    <property type="match status" value="1"/>
</dbReference>
<dbReference type="AlphaFoldDB" id="I9DGF9"/>
<dbReference type="Pfam" id="PF00535">
    <property type="entry name" value="Glycos_transf_2"/>
    <property type="match status" value="1"/>
</dbReference>
<evidence type="ECO:0000259" key="2">
    <source>
        <dbReference type="Pfam" id="PF00535"/>
    </source>
</evidence>
<sequence length="312" mass="36305">MEKRGKRVWEAIDINKIYFDASVIVPVFNQMESLRTTLQYFSFQQYPSNKYEIIVVDDGSTDGLMESIEEDAWPSLACKIKYIRQEHQGRAVARNTGVAAAKGERLIFCDADRFPDVNFVKYHVERTLGSGSVAIIGCPWEFFGSRKYLSTSNKDTQLIQKYSRQPMYYTRIQKLYDLNGYTNSGIAWASFLIGNSSVRRKDFYKVGGFDKEFKFWGFEHFQFALRLQKCGVTFQNMYDVSNFHLPHRIEAGYQEAMIEAGTQLLKKINPHYNFDSFKNYCFGEISLQEFELRFCGTLSSQLKDLEPVLIKW</sequence>
<organism evidence="4 5">
    <name type="scientific">Pelosinus fermentans JBW45</name>
    <dbReference type="NCBI Taxonomy" id="1192197"/>
    <lineage>
        <taxon>Bacteria</taxon>
        <taxon>Bacillati</taxon>
        <taxon>Bacillota</taxon>
        <taxon>Negativicutes</taxon>
        <taxon>Selenomonadales</taxon>
        <taxon>Sporomusaceae</taxon>
        <taxon>Pelosinus</taxon>
    </lineage>
</organism>
<feature type="domain" description="Galactosyltransferase C-terminal" evidence="3">
    <location>
        <begin position="188"/>
        <end position="237"/>
    </location>
</feature>
<dbReference type="InterPro" id="IPR029044">
    <property type="entry name" value="Nucleotide-diphossugar_trans"/>
</dbReference>
<dbReference type="HOGENOM" id="CLU_025996_24_2_9"/>
<evidence type="ECO:0000313" key="4">
    <source>
        <dbReference type="EMBL" id="AJQ26617.1"/>
    </source>
</evidence>
<protein>
    <submittedName>
        <fullName evidence="4">Glycosyl transferase family 2</fullName>
    </submittedName>
</protein>
<dbReference type="InterPro" id="IPR027791">
    <property type="entry name" value="Galactosyl_T_C"/>
</dbReference>
<dbReference type="Proteomes" id="UP000005361">
    <property type="component" value="Chromosome"/>
</dbReference>
<reference evidence="5" key="2">
    <citation type="submission" date="2015-02" db="EMBL/GenBank/DDBJ databases">
        <title>Complete Genome Sequence of Pelosinus fermentans JBW45.</title>
        <authorList>
            <person name="De Leon K.B."/>
            <person name="Utturkar S.M."/>
            <person name="Camilleri L.B."/>
            <person name="Arkin A.P."/>
            <person name="Fields M.W."/>
            <person name="Brown S.D."/>
            <person name="Wall J.D."/>
        </authorList>
    </citation>
    <scope>NUCLEOTIDE SEQUENCE [LARGE SCALE GENOMIC DNA]</scope>
    <source>
        <strain evidence="5">JBW45</strain>
    </source>
</reference>
<dbReference type="PANTHER" id="PTHR43685:SF3">
    <property type="entry name" value="SLR2126 PROTEIN"/>
    <property type="match status" value="1"/>
</dbReference>
<dbReference type="GO" id="GO:0016740">
    <property type="term" value="F:transferase activity"/>
    <property type="evidence" value="ECO:0007669"/>
    <property type="project" value="UniProtKB-KW"/>
</dbReference>
<dbReference type="CDD" id="cd00761">
    <property type="entry name" value="Glyco_tranf_GTA_type"/>
    <property type="match status" value="1"/>
</dbReference>
<evidence type="ECO:0000259" key="3">
    <source>
        <dbReference type="Pfam" id="PF02709"/>
    </source>
</evidence>
<dbReference type="KEGG" id="pft:JBW_01265"/>
<evidence type="ECO:0000256" key="1">
    <source>
        <dbReference type="ARBA" id="ARBA00022679"/>
    </source>
</evidence>
<dbReference type="Gene3D" id="3.90.550.10">
    <property type="entry name" value="Spore Coat Polysaccharide Biosynthesis Protein SpsA, Chain A"/>
    <property type="match status" value="1"/>
</dbReference>
<dbReference type="SUPFAM" id="SSF53448">
    <property type="entry name" value="Nucleotide-diphospho-sugar transferases"/>
    <property type="match status" value="1"/>
</dbReference>
<dbReference type="STRING" id="1192197.JBW_01265"/>
<feature type="domain" description="Glycosyltransferase 2-like" evidence="2">
    <location>
        <begin position="22"/>
        <end position="177"/>
    </location>
</feature>
<dbReference type="OrthoDB" id="396512at2"/>
<dbReference type="RefSeq" id="WP_007956995.1">
    <property type="nucleotide sequence ID" value="NZ_CP010978.1"/>
</dbReference>